<dbReference type="GO" id="GO:0005634">
    <property type="term" value="C:nucleus"/>
    <property type="evidence" value="ECO:0007669"/>
    <property type="project" value="UniProtKB-SubCell"/>
</dbReference>
<evidence type="ECO:0000256" key="2">
    <source>
        <dbReference type="ARBA" id="ARBA00005330"/>
    </source>
</evidence>
<accession>A0A1B6ED23</accession>
<evidence type="ECO:0000313" key="9">
    <source>
        <dbReference type="EMBL" id="JAS35821.1"/>
    </source>
</evidence>
<feature type="compositionally biased region" description="Basic and acidic residues" evidence="7">
    <location>
        <begin position="1"/>
        <end position="17"/>
    </location>
</feature>
<comment type="subcellular location">
    <subcellularLocation>
        <location evidence="1">Nucleus</location>
    </subcellularLocation>
</comment>
<feature type="compositionally biased region" description="Polar residues" evidence="7">
    <location>
        <begin position="19"/>
        <end position="29"/>
    </location>
</feature>
<keyword evidence="6" id="KW-0175">Coiled coil</keyword>
<keyword evidence="5" id="KW-0539">Nucleus</keyword>
<keyword evidence="4" id="KW-0804">Transcription</keyword>
<reference evidence="9" key="1">
    <citation type="submission" date="2015-12" db="EMBL/GenBank/DDBJ databases">
        <title>De novo transcriptome assembly of four potential Pierce s Disease insect vectors from Arizona vineyards.</title>
        <authorList>
            <person name="Tassone E.E."/>
        </authorList>
    </citation>
    <scope>NUCLEOTIDE SEQUENCE</scope>
</reference>
<evidence type="ECO:0008006" key="10">
    <source>
        <dbReference type="Google" id="ProtNLM"/>
    </source>
</evidence>
<dbReference type="AlphaFoldDB" id="A0A1B6ED23"/>
<evidence type="ECO:0000256" key="5">
    <source>
        <dbReference type="ARBA" id="ARBA00023242"/>
    </source>
</evidence>
<dbReference type="InterPro" id="IPR019340">
    <property type="entry name" value="Histone_AcTrfase_su3"/>
</dbReference>
<dbReference type="EMBL" id="GEDC01001477">
    <property type="protein sequence ID" value="JAS35821.1"/>
    <property type="molecule type" value="Transcribed_RNA"/>
</dbReference>
<evidence type="ECO:0000256" key="3">
    <source>
        <dbReference type="ARBA" id="ARBA00023015"/>
    </source>
</evidence>
<feature type="compositionally biased region" description="Polar residues" evidence="7">
    <location>
        <begin position="202"/>
        <end position="215"/>
    </location>
</feature>
<organism evidence="9">
    <name type="scientific">Clastoptera arizonana</name>
    <name type="common">Arizona spittle bug</name>
    <dbReference type="NCBI Taxonomy" id="38151"/>
    <lineage>
        <taxon>Eukaryota</taxon>
        <taxon>Metazoa</taxon>
        <taxon>Ecdysozoa</taxon>
        <taxon>Arthropoda</taxon>
        <taxon>Hexapoda</taxon>
        <taxon>Insecta</taxon>
        <taxon>Pterygota</taxon>
        <taxon>Neoptera</taxon>
        <taxon>Paraneoptera</taxon>
        <taxon>Hemiptera</taxon>
        <taxon>Auchenorrhyncha</taxon>
        <taxon>Cercopoidea</taxon>
        <taxon>Clastopteridae</taxon>
        <taxon>Clastoptera</taxon>
    </lineage>
</organism>
<evidence type="ECO:0000256" key="1">
    <source>
        <dbReference type="ARBA" id="ARBA00004123"/>
    </source>
</evidence>
<feature type="coiled-coil region" evidence="6">
    <location>
        <begin position="276"/>
        <end position="303"/>
    </location>
</feature>
<feature type="non-terminal residue" evidence="9">
    <location>
        <position position="1"/>
    </location>
</feature>
<evidence type="ECO:0000256" key="4">
    <source>
        <dbReference type="ARBA" id="ARBA00023163"/>
    </source>
</evidence>
<protein>
    <recommendedName>
        <fullName evidence="10">Transcriptional adapter 3</fullName>
    </recommendedName>
</protein>
<feature type="region of interest" description="Disordered" evidence="7">
    <location>
        <begin position="194"/>
        <end position="220"/>
    </location>
</feature>
<keyword evidence="3" id="KW-0805">Transcription regulation</keyword>
<name>A0A1B6ED23_9HEMI</name>
<dbReference type="EMBL" id="GEDC01027215">
    <property type="protein sequence ID" value="JAS10083.1"/>
    <property type="molecule type" value="Transcribed_RNA"/>
</dbReference>
<dbReference type="GO" id="GO:0003713">
    <property type="term" value="F:transcription coactivator activity"/>
    <property type="evidence" value="ECO:0007669"/>
    <property type="project" value="TreeGrafter"/>
</dbReference>
<evidence type="ECO:0000313" key="8">
    <source>
        <dbReference type="EMBL" id="JAS10083.1"/>
    </source>
</evidence>
<evidence type="ECO:0000256" key="6">
    <source>
        <dbReference type="SAM" id="Coils"/>
    </source>
</evidence>
<sequence>GMKKKSLEDKSKSKSLKENTSGTVNNSITGYVGEELDETSPVLSPDLTVAEPPKIVVPKNDTTHKFWASIEPYCAEVTTDDIKYLQDLVTNFTKETELQKIPPLGRHYTIRWAEEDLSDERDASAGSKSKGKQSDDVKDMLKRAEKICVKDKTPGPLVQRLVSALLEETQPTPLQELFAGNKLKDKSNTVDEVEIPAKKMNLGTSTPDSNAPSENKPQENVIPGYLKKLPLYHTSACFERKIRSQLELAGFIDIQETPKEDDEILSEIKKCQEELRAVALHNIEQLKQVLKLAQNEYERQQIKKKIKQTDTEIIEVYRKIVAYKIKKKPFVKKEREQAWKILKDREVLLKTLEQLQ</sequence>
<dbReference type="Pfam" id="PF10198">
    <property type="entry name" value="Ada3"/>
    <property type="match status" value="1"/>
</dbReference>
<evidence type="ECO:0000256" key="7">
    <source>
        <dbReference type="SAM" id="MobiDB-lite"/>
    </source>
</evidence>
<feature type="region of interest" description="Disordered" evidence="7">
    <location>
        <begin position="1"/>
        <end position="37"/>
    </location>
</feature>
<comment type="similarity">
    <text evidence="2">Belongs to the NGG1 family.</text>
</comment>
<gene>
    <name evidence="8" type="ORF">g.18103</name>
    <name evidence="9" type="ORF">g.18104</name>
</gene>
<dbReference type="GO" id="GO:0006357">
    <property type="term" value="P:regulation of transcription by RNA polymerase II"/>
    <property type="evidence" value="ECO:0007669"/>
    <property type="project" value="TreeGrafter"/>
</dbReference>
<dbReference type="PANTHER" id="PTHR13556">
    <property type="entry name" value="TRANSCRIPTIONAL ADAPTER 3-RELATED"/>
    <property type="match status" value="1"/>
</dbReference>
<dbReference type="PANTHER" id="PTHR13556:SF2">
    <property type="entry name" value="TRANSCRIPTIONAL ADAPTER 3"/>
    <property type="match status" value="1"/>
</dbReference>
<feature type="region of interest" description="Disordered" evidence="7">
    <location>
        <begin position="118"/>
        <end position="138"/>
    </location>
</feature>
<dbReference type="GO" id="GO:0000124">
    <property type="term" value="C:SAGA complex"/>
    <property type="evidence" value="ECO:0007669"/>
    <property type="project" value="TreeGrafter"/>
</dbReference>
<proteinExistence type="inferred from homology"/>